<dbReference type="EMBL" id="JABBCX010000003">
    <property type="protein sequence ID" value="NMF48126.1"/>
    <property type="molecule type" value="Genomic_DNA"/>
</dbReference>
<evidence type="ECO:0000313" key="4">
    <source>
        <dbReference type="EMBL" id="NMF48126.1"/>
    </source>
</evidence>
<keyword evidence="2 4" id="KW-0808">Transferase</keyword>
<evidence type="ECO:0000313" key="5">
    <source>
        <dbReference type="Proteomes" id="UP000519126"/>
    </source>
</evidence>
<dbReference type="Gene3D" id="2.160.10.10">
    <property type="entry name" value="Hexapeptide repeat proteins"/>
    <property type="match status" value="1"/>
</dbReference>
<evidence type="ECO:0000256" key="2">
    <source>
        <dbReference type="ARBA" id="ARBA00022679"/>
    </source>
</evidence>
<dbReference type="AlphaFoldDB" id="A0A7X9U5T5"/>
<organism evidence="4 5">
    <name type="scientific">Pseudoalteromonas arctica</name>
    <dbReference type="NCBI Taxonomy" id="394751"/>
    <lineage>
        <taxon>Bacteria</taxon>
        <taxon>Pseudomonadati</taxon>
        <taxon>Pseudomonadota</taxon>
        <taxon>Gammaproteobacteria</taxon>
        <taxon>Alteromonadales</taxon>
        <taxon>Pseudoalteromonadaceae</taxon>
        <taxon>Pseudoalteromonas</taxon>
    </lineage>
</organism>
<evidence type="ECO:0000256" key="1">
    <source>
        <dbReference type="ARBA" id="ARBA00007274"/>
    </source>
</evidence>
<name>A0A7X9U5T5_9GAMM</name>
<dbReference type="GO" id="GO:0005737">
    <property type="term" value="C:cytoplasm"/>
    <property type="evidence" value="ECO:0007669"/>
    <property type="project" value="InterPro"/>
</dbReference>
<dbReference type="PIRSF" id="PIRSF000441">
    <property type="entry name" value="CysE"/>
    <property type="match status" value="1"/>
</dbReference>
<dbReference type="GO" id="GO:0006535">
    <property type="term" value="P:cysteine biosynthetic process from serine"/>
    <property type="evidence" value="ECO:0007669"/>
    <property type="project" value="InterPro"/>
</dbReference>
<dbReference type="CDD" id="cd03354">
    <property type="entry name" value="LbH_SAT"/>
    <property type="match status" value="1"/>
</dbReference>
<dbReference type="Proteomes" id="UP000519126">
    <property type="component" value="Unassembled WGS sequence"/>
</dbReference>
<dbReference type="InterPro" id="IPR045304">
    <property type="entry name" value="LbH_SAT"/>
</dbReference>
<dbReference type="InterPro" id="IPR005881">
    <property type="entry name" value="Ser_O-AcTrfase"/>
</dbReference>
<dbReference type="InterPro" id="IPR011004">
    <property type="entry name" value="Trimer_LpxA-like_sf"/>
</dbReference>
<dbReference type="Pfam" id="PF00132">
    <property type="entry name" value="Hexapep"/>
    <property type="match status" value="1"/>
</dbReference>
<accession>A0A7X9U5T5</accession>
<dbReference type="SUPFAM" id="SSF51161">
    <property type="entry name" value="Trimeric LpxA-like enzymes"/>
    <property type="match status" value="1"/>
</dbReference>
<evidence type="ECO:0000256" key="3">
    <source>
        <dbReference type="ARBA" id="ARBA00023315"/>
    </source>
</evidence>
<comment type="caution">
    <text evidence="4">The sequence shown here is derived from an EMBL/GenBank/DDBJ whole genome shotgun (WGS) entry which is preliminary data.</text>
</comment>
<dbReference type="InterPro" id="IPR001451">
    <property type="entry name" value="Hexapep"/>
</dbReference>
<dbReference type="PANTHER" id="PTHR42811">
    <property type="entry name" value="SERINE ACETYLTRANSFERASE"/>
    <property type="match status" value="1"/>
</dbReference>
<dbReference type="GO" id="GO:0009001">
    <property type="term" value="F:serine O-acetyltransferase activity"/>
    <property type="evidence" value="ECO:0007669"/>
    <property type="project" value="InterPro"/>
</dbReference>
<proteinExistence type="inferred from homology"/>
<protein>
    <submittedName>
        <fullName evidence="4">Serine acetyltransferase</fullName>
    </submittedName>
</protein>
<sequence>MNFLFFLRNKKFRLLYIFRLSSKLQRSEKKNIFFKTIRKILATYYNSLQHDFCCELPQATEIGKGLNLPHPYGIIINHNTVIGDNCTILHFVTFGNNVNKGNDNLPVIGNNVVFGAGAKIIGPCNIGNNVKIGANAVVVTDIKDNCIAAGVPAKILK</sequence>
<gene>
    <name evidence="4" type="ORF">HHL01_08015</name>
</gene>
<keyword evidence="3" id="KW-0012">Acyltransferase</keyword>
<reference evidence="4 5" key="1">
    <citation type="submission" date="2020-04" db="EMBL/GenBank/DDBJ databases">
        <title>Genome Sequencing and Assembley of Pseudoalteromonas artica.</title>
        <authorList>
            <person name="Akerly B."/>
            <person name="Cook G."/>
        </authorList>
    </citation>
    <scope>NUCLEOTIDE SEQUENCE [LARGE SCALE GENOMIC DNA]</scope>
    <source>
        <strain evidence="4 5">NEC-BIFX-0059</strain>
    </source>
</reference>
<comment type="similarity">
    <text evidence="1">Belongs to the transferase hexapeptide repeat family.</text>
</comment>